<evidence type="ECO:0000313" key="2">
    <source>
        <dbReference type="Proteomes" id="UP000218824"/>
    </source>
</evidence>
<name>A0AAU9AK53_LYSEN</name>
<reference evidence="1 2" key="1">
    <citation type="journal article" date="2017" name="DNA Res.">
        <title>Complete genome sequence and expression profile of the commercial lytic enzyme producer Lysobacter enzymogenes M497-1.</title>
        <authorList>
            <person name="Takami H."/>
            <person name="Toyoda A."/>
            <person name="Uchiyama I."/>
            <person name="Itoh T."/>
            <person name="Takaki Y."/>
            <person name="Arai W."/>
            <person name="Nishi S."/>
            <person name="Kawai M."/>
            <person name="Shinya K."/>
            <person name="Ikeda H."/>
        </authorList>
    </citation>
    <scope>NUCLEOTIDE SEQUENCE [LARGE SCALE GENOMIC DNA]</scope>
    <source>
        <strain evidence="1 2">M497-1</strain>
    </source>
</reference>
<dbReference type="Proteomes" id="UP000218824">
    <property type="component" value="Chromosome"/>
</dbReference>
<organism evidence="1 2">
    <name type="scientific">Lysobacter enzymogenes</name>
    <dbReference type="NCBI Taxonomy" id="69"/>
    <lineage>
        <taxon>Bacteria</taxon>
        <taxon>Pseudomonadati</taxon>
        <taxon>Pseudomonadota</taxon>
        <taxon>Gammaproteobacteria</taxon>
        <taxon>Lysobacterales</taxon>
        <taxon>Lysobacteraceae</taxon>
        <taxon>Lysobacter</taxon>
    </lineage>
</organism>
<dbReference type="EMBL" id="AP014940">
    <property type="protein sequence ID" value="BAV98909.1"/>
    <property type="molecule type" value="Genomic_DNA"/>
</dbReference>
<evidence type="ECO:0008006" key="3">
    <source>
        <dbReference type="Google" id="ProtNLM"/>
    </source>
</evidence>
<dbReference type="GeneID" id="83065238"/>
<sequence>MRNLMALLYYLCALFGCSVGGTTIEHHTVVDGIDIVDSRVRISERIARFECQASRSGQCHYSLFRSQCKPPAAGAAADPRCAQPAAERFALDAGATREIVGVAPGFKVCVSEDDGAVQADCKPAAH</sequence>
<protein>
    <recommendedName>
        <fullName evidence="3">Lipoprotein</fullName>
    </recommendedName>
</protein>
<dbReference type="KEGG" id="lem:LEN_3422"/>
<dbReference type="PROSITE" id="PS51257">
    <property type="entry name" value="PROKAR_LIPOPROTEIN"/>
    <property type="match status" value="1"/>
</dbReference>
<proteinExistence type="predicted"/>
<gene>
    <name evidence="1" type="ORF">LEN_3422</name>
</gene>
<evidence type="ECO:0000313" key="1">
    <source>
        <dbReference type="EMBL" id="BAV98909.1"/>
    </source>
</evidence>
<dbReference type="RefSeq" id="WP_096379261.1">
    <property type="nucleotide sequence ID" value="NZ_AP014940.1"/>
</dbReference>
<dbReference type="AlphaFoldDB" id="A0AAU9AK53"/>
<accession>A0AAU9AK53</accession>